<dbReference type="Proteomes" id="UP000285326">
    <property type="component" value="Unassembled WGS sequence"/>
</dbReference>
<reference evidence="2 3" key="1">
    <citation type="journal article" date="2018" name="BMC Genomics">
        <title>Comparative genome analyses reveal sequence features reflecting distinct modes of host-adaptation between dicot and monocot powdery mildew.</title>
        <authorList>
            <person name="Wu Y."/>
            <person name="Ma X."/>
            <person name="Pan Z."/>
            <person name="Kale S.D."/>
            <person name="Song Y."/>
            <person name="King H."/>
            <person name="Zhang Q."/>
            <person name="Presley C."/>
            <person name="Deng X."/>
            <person name="Wei C.I."/>
            <person name="Xiao S."/>
        </authorList>
    </citation>
    <scope>NUCLEOTIDE SEQUENCE [LARGE SCALE GENOMIC DNA]</scope>
    <source>
        <strain evidence="2">UMSG1</strain>
    </source>
</reference>
<protein>
    <submittedName>
        <fullName evidence="2">Integrase and RNaseH domain-containing protein</fullName>
    </submittedName>
</protein>
<sequence length="165" mass="18943">VTIETVNGPAVFRSTVVKPFLRDPAITELKNAPNPGVNHNIKTVDYQKEDPVSITEQQQVQPRRRGRPRGSRNKSKNDKNDEEYSDFDRGLPEIFISMEDSNEKASSFVTRKEDEDYCLELQLRKDGIIKSHGQPFEESDDKEISELVARGVFKFVNYDPKIYGH</sequence>
<name>A0A420JCJ9_9PEZI</name>
<dbReference type="EMBL" id="MCBS01000984">
    <property type="protein sequence ID" value="RKF96054.1"/>
    <property type="molecule type" value="Genomic_DNA"/>
</dbReference>
<dbReference type="AlphaFoldDB" id="A0A420JCJ9"/>
<gene>
    <name evidence="2" type="ORF">GcM1_009001</name>
</gene>
<evidence type="ECO:0000313" key="2">
    <source>
        <dbReference type="EMBL" id="RKF96054.1"/>
    </source>
</evidence>
<feature type="non-terminal residue" evidence="2">
    <location>
        <position position="165"/>
    </location>
</feature>
<feature type="non-terminal residue" evidence="2">
    <location>
        <position position="1"/>
    </location>
</feature>
<comment type="caution">
    <text evidence="2">The sequence shown here is derived from an EMBL/GenBank/DDBJ whole genome shotgun (WGS) entry which is preliminary data.</text>
</comment>
<accession>A0A420JCJ9</accession>
<feature type="compositionally biased region" description="Basic residues" evidence="1">
    <location>
        <begin position="62"/>
        <end position="74"/>
    </location>
</feature>
<proteinExistence type="predicted"/>
<evidence type="ECO:0000313" key="3">
    <source>
        <dbReference type="Proteomes" id="UP000285326"/>
    </source>
</evidence>
<evidence type="ECO:0000256" key="1">
    <source>
        <dbReference type="SAM" id="MobiDB-lite"/>
    </source>
</evidence>
<feature type="region of interest" description="Disordered" evidence="1">
    <location>
        <begin position="31"/>
        <end position="86"/>
    </location>
</feature>
<organism evidence="2 3">
    <name type="scientific">Golovinomyces cichoracearum</name>
    <dbReference type="NCBI Taxonomy" id="62708"/>
    <lineage>
        <taxon>Eukaryota</taxon>
        <taxon>Fungi</taxon>
        <taxon>Dikarya</taxon>
        <taxon>Ascomycota</taxon>
        <taxon>Pezizomycotina</taxon>
        <taxon>Leotiomycetes</taxon>
        <taxon>Erysiphales</taxon>
        <taxon>Erysiphaceae</taxon>
        <taxon>Golovinomyces</taxon>
    </lineage>
</organism>